<comment type="caution">
    <text evidence="1">The sequence shown here is derived from an EMBL/GenBank/DDBJ whole genome shotgun (WGS) entry which is preliminary data.</text>
</comment>
<dbReference type="AlphaFoldDB" id="A0A1F7X2N9"/>
<reference evidence="1 2" key="1">
    <citation type="journal article" date="2016" name="Nat. Commun.">
        <title>Thousands of microbial genomes shed light on interconnected biogeochemical processes in an aquifer system.</title>
        <authorList>
            <person name="Anantharaman K."/>
            <person name="Brown C.T."/>
            <person name="Hug L.A."/>
            <person name="Sharon I."/>
            <person name="Castelle C.J."/>
            <person name="Probst A.J."/>
            <person name="Thomas B.C."/>
            <person name="Singh A."/>
            <person name="Wilkins M.J."/>
            <person name="Karaoz U."/>
            <person name="Brodie E.L."/>
            <person name="Williams K.H."/>
            <person name="Hubbard S.S."/>
            <person name="Banfield J.F."/>
        </authorList>
    </citation>
    <scope>NUCLEOTIDE SEQUENCE [LARGE SCALE GENOMIC DNA]</scope>
</reference>
<dbReference type="STRING" id="1802479.A2Y68_00125"/>
<organism evidence="1 2">
    <name type="scientific">Candidatus Woesebacteria bacterium RBG_13_46_13</name>
    <dbReference type="NCBI Taxonomy" id="1802479"/>
    <lineage>
        <taxon>Bacteria</taxon>
        <taxon>Candidatus Woeseibacteriota</taxon>
    </lineage>
</organism>
<dbReference type="SUPFAM" id="SSF53335">
    <property type="entry name" value="S-adenosyl-L-methionine-dependent methyltransferases"/>
    <property type="match status" value="1"/>
</dbReference>
<dbReference type="PANTHER" id="PTHR43861">
    <property type="entry name" value="TRANS-ACONITATE 2-METHYLTRANSFERASE-RELATED"/>
    <property type="match status" value="1"/>
</dbReference>
<sequence length="277" mass="31480">MQQIREEKCVLCGGNSFKKLFDVGENSIVSCRKCGLTKTKDFFQPDYKRYHRDEEYQNSEWLFRNFFLKKIKQIEEFFPKPGRVLEIGCSTGTLLKLLKSKGWEVWGVEPSKSAEVARKKGIRVIKKYFERAKLANGYFDAIVLNHTLEHLENPISILKKAKTLLKKGGILLVDVPNFGSLSARLFGRYWGYLAPGEHLWHFTPETLKKVFKKAGFRLIRQETASGIFVYGSPLGGLIDKLTHARKSFFTDLVGAPFAYISTKTGLGTNLITIGKNG</sequence>
<dbReference type="Gene3D" id="3.40.50.150">
    <property type="entry name" value="Vaccinia Virus protein VP39"/>
    <property type="match status" value="1"/>
</dbReference>
<accession>A0A1F7X2N9</accession>
<dbReference type="Proteomes" id="UP000176778">
    <property type="component" value="Unassembled WGS sequence"/>
</dbReference>
<proteinExistence type="predicted"/>
<dbReference type="Pfam" id="PF13489">
    <property type="entry name" value="Methyltransf_23"/>
    <property type="match status" value="1"/>
</dbReference>
<dbReference type="CDD" id="cd02440">
    <property type="entry name" value="AdoMet_MTases"/>
    <property type="match status" value="1"/>
</dbReference>
<protein>
    <recommendedName>
        <fullName evidence="3">Methyltransferase type 11 domain-containing protein</fullName>
    </recommendedName>
</protein>
<evidence type="ECO:0008006" key="3">
    <source>
        <dbReference type="Google" id="ProtNLM"/>
    </source>
</evidence>
<dbReference type="InterPro" id="IPR029063">
    <property type="entry name" value="SAM-dependent_MTases_sf"/>
</dbReference>
<evidence type="ECO:0000313" key="2">
    <source>
        <dbReference type="Proteomes" id="UP000176778"/>
    </source>
</evidence>
<gene>
    <name evidence="1" type="ORF">A2Y68_00125</name>
</gene>
<name>A0A1F7X2N9_9BACT</name>
<dbReference type="EMBL" id="MGFR01000005">
    <property type="protein sequence ID" value="OGM09364.1"/>
    <property type="molecule type" value="Genomic_DNA"/>
</dbReference>
<evidence type="ECO:0000313" key="1">
    <source>
        <dbReference type="EMBL" id="OGM09364.1"/>
    </source>
</evidence>